<sequence>MSTPRTTQSYDAEIAIIRENIRQLMEQAAASSGAANEDLLADRIAAQEARLAALQQQMDGARGAGEGSSGQA</sequence>
<comment type="caution">
    <text evidence="2">The sequence shown here is derived from an EMBL/GenBank/DDBJ whole genome shotgun (WGS) entry which is preliminary data.</text>
</comment>
<dbReference type="AlphaFoldDB" id="A0A2S9QFH6"/>
<gene>
    <name evidence="2" type="ORF">C5L14_09390</name>
</gene>
<feature type="coiled-coil region" evidence="1">
    <location>
        <begin position="7"/>
        <end position="64"/>
    </location>
</feature>
<accession>A0A2S9QFH6</accession>
<keyword evidence="1" id="KW-0175">Coiled coil</keyword>
<evidence type="ECO:0000256" key="1">
    <source>
        <dbReference type="SAM" id="Coils"/>
    </source>
</evidence>
<dbReference type="RefSeq" id="WP_105861757.1">
    <property type="nucleotide sequence ID" value="NZ_PUEJ01000003.1"/>
</dbReference>
<reference evidence="2 3" key="1">
    <citation type="submission" date="2018-02" db="EMBL/GenBank/DDBJ databases">
        <title>Whole genome sequencing of endophytic bacterium.</title>
        <authorList>
            <person name="Eedara R."/>
            <person name="Podile A.R."/>
        </authorList>
    </citation>
    <scope>NUCLEOTIDE SEQUENCE [LARGE SCALE GENOMIC DNA]</scope>
    <source>
        <strain evidence="2 3">RP1T</strain>
    </source>
</reference>
<evidence type="ECO:0000313" key="2">
    <source>
        <dbReference type="EMBL" id="PRH88092.1"/>
    </source>
</evidence>
<name>A0A2S9QFH6_9HYPH</name>
<evidence type="ECO:0000313" key="3">
    <source>
        <dbReference type="Proteomes" id="UP000237682"/>
    </source>
</evidence>
<organism evidence="2 3">
    <name type="scientific">Labrys okinawensis</name>
    <dbReference type="NCBI Taxonomy" id="346911"/>
    <lineage>
        <taxon>Bacteria</taxon>
        <taxon>Pseudomonadati</taxon>
        <taxon>Pseudomonadota</taxon>
        <taxon>Alphaproteobacteria</taxon>
        <taxon>Hyphomicrobiales</taxon>
        <taxon>Xanthobacteraceae</taxon>
        <taxon>Labrys</taxon>
    </lineage>
</organism>
<dbReference type="OrthoDB" id="8452991at2"/>
<protein>
    <submittedName>
        <fullName evidence="2">Uncharacterized protein</fullName>
    </submittedName>
</protein>
<dbReference type="EMBL" id="PUEJ01000003">
    <property type="protein sequence ID" value="PRH88092.1"/>
    <property type="molecule type" value="Genomic_DNA"/>
</dbReference>
<proteinExistence type="predicted"/>
<dbReference type="Proteomes" id="UP000237682">
    <property type="component" value="Unassembled WGS sequence"/>
</dbReference>
<keyword evidence="3" id="KW-1185">Reference proteome</keyword>